<dbReference type="OrthoDB" id="676979at2759"/>
<evidence type="ECO:0000256" key="5">
    <source>
        <dbReference type="SAM" id="MobiDB-lite"/>
    </source>
</evidence>
<dbReference type="AlphaFoldDB" id="A0A9P6NQZ2"/>
<organism evidence="6 7">
    <name type="scientific">Cronartium quercuum f. sp. fusiforme G11</name>
    <dbReference type="NCBI Taxonomy" id="708437"/>
    <lineage>
        <taxon>Eukaryota</taxon>
        <taxon>Fungi</taxon>
        <taxon>Dikarya</taxon>
        <taxon>Basidiomycota</taxon>
        <taxon>Pucciniomycotina</taxon>
        <taxon>Pucciniomycetes</taxon>
        <taxon>Pucciniales</taxon>
        <taxon>Coleosporiaceae</taxon>
        <taxon>Cronartium</taxon>
    </lineage>
</organism>
<comment type="caution">
    <text evidence="6">The sequence shown here is derived from an EMBL/GenBank/DDBJ whole genome shotgun (WGS) entry which is preliminary data.</text>
</comment>
<evidence type="ECO:0000256" key="2">
    <source>
        <dbReference type="ARBA" id="ARBA00022490"/>
    </source>
</evidence>
<comment type="subcellular location">
    <subcellularLocation>
        <location evidence="1">Cytoplasm</location>
    </subcellularLocation>
</comment>
<dbReference type="SUPFAM" id="SSF52075">
    <property type="entry name" value="Outer arm dynein light chain 1"/>
    <property type="match status" value="1"/>
</dbReference>
<dbReference type="PANTHER" id="PTHR15454:SF69">
    <property type="entry name" value="SERINE_THREONINE-PROTEIN KINASE 11-INTERACTING PROTEIN"/>
    <property type="match status" value="1"/>
</dbReference>
<dbReference type="PANTHER" id="PTHR15454">
    <property type="entry name" value="NISCHARIN RELATED"/>
    <property type="match status" value="1"/>
</dbReference>
<feature type="compositionally biased region" description="Basic residues" evidence="5">
    <location>
        <begin position="581"/>
        <end position="599"/>
    </location>
</feature>
<dbReference type="InterPro" id="IPR001611">
    <property type="entry name" value="Leu-rich_rpt"/>
</dbReference>
<evidence type="ECO:0000313" key="7">
    <source>
        <dbReference type="Proteomes" id="UP000886653"/>
    </source>
</evidence>
<reference evidence="6" key="1">
    <citation type="submission" date="2013-11" db="EMBL/GenBank/DDBJ databases">
        <title>Genome sequence of the fusiform rust pathogen reveals effectors for host alternation and coevolution with pine.</title>
        <authorList>
            <consortium name="DOE Joint Genome Institute"/>
            <person name="Smith K."/>
            <person name="Pendleton A."/>
            <person name="Kubisiak T."/>
            <person name="Anderson C."/>
            <person name="Salamov A."/>
            <person name="Aerts A."/>
            <person name="Riley R."/>
            <person name="Clum A."/>
            <person name="Lindquist E."/>
            <person name="Ence D."/>
            <person name="Campbell M."/>
            <person name="Kronenberg Z."/>
            <person name="Feau N."/>
            <person name="Dhillon B."/>
            <person name="Hamelin R."/>
            <person name="Burleigh J."/>
            <person name="Smith J."/>
            <person name="Yandell M."/>
            <person name="Nelson C."/>
            <person name="Grigoriev I."/>
            <person name="Davis J."/>
        </authorList>
    </citation>
    <scope>NUCLEOTIDE SEQUENCE</scope>
    <source>
        <strain evidence="6">G11</strain>
    </source>
</reference>
<feature type="compositionally biased region" description="Low complexity" evidence="5">
    <location>
        <begin position="562"/>
        <end position="574"/>
    </location>
</feature>
<evidence type="ECO:0000256" key="3">
    <source>
        <dbReference type="ARBA" id="ARBA00022614"/>
    </source>
</evidence>
<dbReference type="InterPro" id="IPR032675">
    <property type="entry name" value="LRR_dom_sf"/>
</dbReference>
<feature type="compositionally biased region" description="Low complexity" evidence="5">
    <location>
        <begin position="612"/>
        <end position="627"/>
    </location>
</feature>
<feature type="region of interest" description="Disordered" evidence="5">
    <location>
        <begin position="550"/>
        <end position="631"/>
    </location>
</feature>
<dbReference type="GO" id="GO:0005737">
    <property type="term" value="C:cytoplasm"/>
    <property type="evidence" value="ECO:0007669"/>
    <property type="project" value="UniProtKB-SubCell"/>
</dbReference>
<dbReference type="EMBL" id="MU167234">
    <property type="protein sequence ID" value="KAG0148712.1"/>
    <property type="molecule type" value="Genomic_DNA"/>
</dbReference>
<keyword evidence="2" id="KW-0963">Cytoplasm</keyword>
<evidence type="ECO:0000256" key="4">
    <source>
        <dbReference type="ARBA" id="ARBA00022737"/>
    </source>
</evidence>
<keyword evidence="7" id="KW-1185">Reference proteome</keyword>
<dbReference type="Pfam" id="PF13855">
    <property type="entry name" value="LRR_8"/>
    <property type="match status" value="1"/>
</dbReference>
<evidence type="ECO:0000256" key="1">
    <source>
        <dbReference type="ARBA" id="ARBA00004496"/>
    </source>
</evidence>
<dbReference type="PROSITE" id="PS51450">
    <property type="entry name" value="LRR"/>
    <property type="match status" value="2"/>
</dbReference>
<dbReference type="Proteomes" id="UP000886653">
    <property type="component" value="Unassembled WGS sequence"/>
</dbReference>
<dbReference type="InterPro" id="IPR003591">
    <property type="entry name" value="Leu-rich_rpt_typical-subtyp"/>
</dbReference>
<gene>
    <name evidence="6" type="ORF">CROQUDRAFT_89983</name>
</gene>
<dbReference type="Gene3D" id="3.80.10.10">
    <property type="entry name" value="Ribonuclease Inhibitor"/>
    <property type="match status" value="2"/>
</dbReference>
<accession>A0A9P6NQZ2</accession>
<proteinExistence type="predicted"/>
<dbReference type="SMART" id="SM00369">
    <property type="entry name" value="LRR_TYP"/>
    <property type="match status" value="5"/>
</dbReference>
<protein>
    <submittedName>
        <fullName evidence="6">Uncharacterized protein</fullName>
    </submittedName>
</protein>
<keyword evidence="3" id="KW-0433">Leucine-rich repeat</keyword>
<evidence type="ECO:0000313" key="6">
    <source>
        <dbReference type="EMBL" id="KAG0148712.1"/>
    </source>
</evidence>
<keyword evidence="4" id="KW-0677">Repeat</keyword>
<sequence>MRPPSTTSSSSTISPQVYLHQLAQLIQHHQSALAATASQSRTQSSYSGSSQSGSNSWNSLSALTTGFGLLSSSPPSPSPRTLSLDPHHLYYLLLKFEEIGLQPGPLDVSLNQTNLLQTGLRSYDPTLWMKGFNPSEKGKPIDISETTSLFSNISNISLGSNWWTGTSTVIGNLRGQRSTTLSPEEEVKYLYSTFTKLPSLRLSPTSSLSLTTDSSHQPEPMQLLEGFTDLPNGNGVPLICFKSLWTLSIHDLDPRHFIGWNRLSQSLRSLEIRRSGLEDIERLLIDAVMSDVEREVKIEINQKDLIAEQQEFIETNDDDEHNKKKKIMTDELTTSPTELNPPISPKSTTFPALAWRFLHHLCLADNALTFIPPNSLVALVSLVSLDLSSNLLNVVPPGLSSLTRLKSLNLAGNMIDSVLGIYQSLGNVTTINLSRNRLTSLCGLERLYSIERLDIRQNQINDIKELSRLATLPSLTSLWTSSNPFINLNVNDWRIIIFNYFALEKRDIDLSYINLTLDNFKPTYTERKLINFIDRSTSINDNLPSTIPKPIILRNSPRRSRTTTATTLDVTSSSEETGSPRAHRIISSKKDKSIRRRPPRIIELDNQHQHPSRASSSNLSSSLASPSFHNLAPDENFRRKIEALRDEVGDGWLRVLSESEFGDRDSDNVGQER</sequence>
<name>A0A9P6NQZ2_9BASI</name>